<dbReference type="EMBL" id="FRBR01000001">
    <property type="protein sequence ID" value="SHL02008.1"/>
    <property type="molecule type" value="Genomic_DNA"/>
</dbReference>
<accession>A0A1M6X7W1</accession>
<dbReference type="InterPro" id="IPR008311">
    <property type="entry name" value="UCP028101"/>
</dbReference>
<dbReference type="OrthoDB" id="5624218at2"/>
<dbReference type="Pfam" id="PF07433">
    <property type="entry name" value="DUF1513"/>
    <property type="match status" value="1"/>
</dbReference>
<name>A0A1M6X7W1_9RHOB</name>
<dbReference type="PIRSF" id="PIRSF028101">
    <property type="entry name" value="UCP028101"/>
    <property type="match status" value="1"/>
</dbReference>
<dbReference type="STRING" id="337701.SAMN05444398_101319"/>
<feature type="chain" id="PRO_5012771040" description="Twin-arginine translocation pathway signal" evidence="1">
    <location>
        <begin position="23"/>
        <end position="357"/>
    </location>
</feature>
<feature type="signal peptide" evidence="1">
    <location>
        <begin position="1"/>
        <end position="22"/>
    </location>
</feature>
<reference evidence="2 3" key="1">
    <citation type="submission" date="2016-11" db="EMBL/GenBank/DDBJ databases">
        <authorList>
            <person name="Jaros S."/>
            <person name="Januszkiewicz K."/>
            <person name="Wedrychowicz H."/>
        </authorList>
    </citation>
    <scope>NUCLEOTIDE SEQUENCE [LARGE SCALE GENOMIC DNA]</scope>
    <source>
        <strain evidence="2 3">DSM 29589</strain>
    </source>
</reference>
<dbReference type="AlphaFoldDB" id="A0A1M6X7W1"/>
<evidence type="ECO:0008006" key="4">
    <source>
        <dbReference type="Google" id="ProtNLM"/>
    </source>
</evidence>
<proteinExistence type="predicted"/>
<keyword evidence="3" id="KW-1185">Reference proteome</keyword>
<dbReference type="InterPro" id="IPR011044">
    <property type="entry name" value="Quino_amine_DH_bsu"/>
</dbReference>
<gene>
    <name evidence="2" type="ORF">SAMN05444398_101319</name>
</gene>
<evidence type="ECO:0000256" key="1">
    <source>
        <dbReference type="SAM" id="SignalP"/>
    </source>
</evidence>
<dbReference type="SUPFAM" id="SSF50969">
    <property type="entry name" value="YVTN repeat-like/Quinoprotein amine dehydrogenase"/>
    <property type="match status" value="1"/>
</dbReference>
<evidence type="ECO:0000313" key="2">
    <source>
        <dbReference type="EMBL" id="SHL02008.1"/>
    </source>
</evidence>
<sequence length="357" mass="37802">MHRRTFLTMLAAGTALPQATWADAGNPALLAAARDRNGDFALYGLSARGQDVFRIALPTRGHAAAVHPTAPEAVAFARRPGTFALVIDCASGDVAARLEAPRGRHFYGHGAFIEGGDILCTTENAIDSGEGRIGLWARGDGWRRIGEMPTHGIGPHEVVRLPGDILAVANGGIRTHPDHGREKLNLDTMCPSLVYLGADGRLLEQVMLPEDLRHCSIRHLAAANGTVAFAMQWQGDTAEPVPLLGLHRRGEDPVLCEPPLVESLAMQGYAGSVAFDGAGARVAITSPRGGLFQIFDTSGQFLQSLRRPDVCGIAPADEGFLVTDGLGGVFGADKSLHALASLPRAWDNHLVAMADLV</sequence>
<protein>
    <recommendedName>
        <fullName evidence="4">Twin-arginine translocation pathway signal</fullName>
    </recommendedName>
</protein>
<evidence type="ECO:0000313" key="3">
    <source>
        <dbReference type="Proteomes" id="UP000183974"/>
    </source>
</evidence>
<dbReference type="RefSeq" id="WP_073031954.1">
    <property type="nucleotide sequence ID" value="NZ_BMLR01000001.1"/>
</dbReference>
<keyword evidence="1" id="KW-0732">Signal</keyword>
<organism evidence="2 3">
    <name type="scientific">Roseovarius pacificus</name>
    <dbReference type="NCBI Taxonomy" id="337701"/>
    <lineage>
        <taxon>Bacteria</taxon>
        <taxon>Pseudomonadati</taxon>
        <taxon>Pseudomonadota</taxon>
        <taxon>Alphaproteobacteria</taxon>
        <taxon>Rhodobacterales</taxon>
        <taxon>Roseobacteraceae</taxon>
        <taxon>Roseovarius</taxon>
    </lineage>
</organism>
<dbReference type="Proteomes" id="UP000183974">
    <property type="component" value="Unassembled WGS sequence"/>
</dbReference>